<reference evidence="3" key="1">
    <citation type="journal article" date="2013" name="Proc. Natl. Acad. Sci. U.S.A.">
        <title>Improving the coverage of the cyanobacterial phylum using diversity-driven genome sequencing.</title>
        <authorList>
            <person name="Shih P.M."/>
            <person name="Wu D."/>
            <person name="Latifi A."/>
            <person name="Axen S.D."/>
            <person name="Fewer D.P."/>
            <person name="Talla E."/>
            <person name="Calteau A."/>
            <person name="Cai F."/>
            <person name="Tandeau de Marsac N."/>
            <person name="Rippka R."/>
            <person name="Herdman M."/>
            <person name="Sivonen K."/>
            <person name="Coursin T."/>
            <person name="Laurent T."/>
            <person name="Goodwin L."/>
            <person name="Nolan M."/>
            <person name="Davenport K.W."/>
            <person name="Han C.S."/>
            <person name="Rubin E.M."/>
            <person name="Eisen J.A."/>
            <person name="Woyke T."/>
            <person name="Gugger M."/>
            <person name="Kerfeld C.A."/>
        </authorList>
    </citation>
    <scope>NUCLEOTIDE SEQUENCE [LARGE SCALE GENOMIC DNA]</scope>
    <source>
        <strain evidence="3">ATCC 29371 / PCC 7437</strain>
    </source>
</reference>
<dbReference type="HOGENOM" id="CLU_2970731_0_0_3"/>
<organism evidence="2 3">
    <name type="scientific">Stanieria cyanosphaera (strain ATCC 29371 / PCC 7437)</name>
    <dbReference type="NCBI Taxonomy" id="111780"/>
    <lineage>
        <taxon>Bacteria</taxon>
        <taxon>Bacillati</taxon>
        <taxon>Cyanobacteriota</taxon>
        <taxon>Cyanophyceae</taxon>
        <taxon>Pleurocapsales</taxon>
        <taxon>Dermocarpellaceae</taxon>
        <taxon>Stanieria</taxon>
    </lineage>
</organism>
<feature type="region of interest" description="Disordered" evidence="1">
    <location>
        <begin position="1"/>
        <end position="20"/>
    </location>
</feature>
<dbReference type="KEGG" id="scs:Sta7437_2102"/>
<dbReference type="STRING" id="111780.Sta7437_2102"/>
<dbReference type="eggNOG" id="ENOG5030UJM">
    <property type="taxonomic scope" value="Bacteria"/>
</dbReference>
<dbReference type="EMBL" id="CP003653">
    <property type="protein sequence ID" value="AFZ35652.1"/>
    <property type="molecule type" value="Genomic_DNA"/>
</dbReference>
<evidence type="ECO:0000313" key="2">
    <source>
        <dbReference type="EMBL" id="AFZ35652.1"/>
    </source>
</evidence>
<dbReference type="AlphaFoldDB" id="K9XVG0"/>
<accession>K9XVG0</accession>
<proteinExistence type="predicted"/>
<sequence length="59" mass="6929">MTTNKISDRQPEKKPVTNNPLAEIAGKFGGKFWQQTQEEIQRSREKDKKELETLLDIFH</sequence>
<name>K9XVG0_STAC7</name>
<evidence type="ECO:0000313" key="3">
    <source>
        <dbReference type="Proteomes" id="UP000010473"/>
    </source>
</evidence>
<evidence type="ECO:0000256" key="1">
    <source>
        <dbReference type="SAM" id="MobiDB-lite"/>
    </source>
</evidence>
<dbReference type="RefSeq" id="WP_015193320.1">
    <property type="nucleotide sequence ID" value="NC_019748.1"/>
</dbReference>
<dbReference type="Proteomes" id="UP000010473">
    <property type="component" value="Chromosome"/>
</dbReference>
<gene>
    <name evidence="2" type="ordered locus">Sta7437_2102</name>
</gene>
<dbReference type="OrthoDB" id="517828at2"/>
<protein>
    <submittedName>
        <fullName evidence="2">Uncharacterized protein</fullName>
    </submittedName>
</protein>
<feature type="compositionally biased region" description="Basic and acidic residues" evidence="1">
    <location>
        <begin position="1"/>
        <end position="15"/>
    </location>
</feature>
<keyword evidence="3" id="KW-1185">Reference proteome</keyword>